<comment type="caution">
    <text evidence="12">The sequence shown here is derived from an EMBL/GenBank/DDBJ whole genome shotgun (WGS) entry which is preliminary data.</text>
</comment>
<evidence type="ECO:0000256" key="6">
    <source>
        <dbReference type="ARBA" id="ARBA00022801"/>
    </source>
</evidence>
<evidence type="ECO:0000313" key="12">
    <source>
        <dbReference type="EMBL" id="KAK6185027.1"/>
    </source>
</evidence>
<keyword evidence="8 10" id="KW-0472">Membrane</keyword>
<dbReference type="InterPro" id="IPR033308">
    <property type="entry name" value="PGAP5/Cdc1/Ted1"/>
</dbReference>
<feature type="domain" description="Calcineurin-like phosphoesterase" evidence="11">
    <location>
        <begin position="70"/>
        <end position="311"/>
    </location>
</feature>
<evidence type="ECO:0000256" key="2">
    <source>
        <dbReference type="ARBA" id="ARBA00004141"/>
    </source>
</evidence>
<dbReference type="GO" id="GO:0016020">
    <property type="term" value="C:membrane"/>
    <property type="evidence" value="ECO:0007669"/>
    <property type="project" value="UniProtKB-SubCell"/>
</dbReference>
<evidence type="ECO:0000256" key="1">
    <source>
        <dbReference type="ARBA" id="ARBA00001936"/>
    </source>
</evidence>
<evidence type="ECO:0000256" key="3">
    <source>
        <dbReference type="ARBA" id="ARBA00008895"/>
    </source>
</evidence>
<evidence type="ECO:0000259" key="11">
    <source>
        <dbReference type="Pfam" id="PF00149"/>
    </source>
</evidence>
<keyword evidence="4 10" id="KW-0812">Transmembrane</keyword>
<accession>A0AAN8JTM0</accession>
<evidence type="ECO:0000313" key="13">
    <source>
        <dbReference type="Proteomes" id="UP001347796"/>
    </source>
</evidence>
<proteinExistence type="inferred from homology"/>
<evidence type="ECO:0000256" key="5">
    <source>
        <dbReference type="ARBA" id="ARBA00022723"/>
    </source>
</evidence>
<comment type="cofactor">
    <cofactor evidence="1">
        <name>Mn(2+)</name>
        <dbReference type="ChEBI" id="CHEBI:29035"/>
    </cofactor>
</comment>
<protein>
    <recommendedName>
        <fullName evidence="11">Calcineurin-like phosphoesterase domain-containing protein</fullName>
    </recommendedName>
</protein>
<sequence length="392" mass="46159">MMGWPCKLSVVMCHYIRVNRIIRFLVLAFSLVFYCEYIHYYVVLLQCTWPQAGTYSFDGTPLGLENKPLKAMILADTHLLGFKQGHWFDKLRREWQMQRAFQTAMMLHSPDIVFILGDLLDEGKWCNDSEFEYHVKRFHKMFSSPYKTDVQVLVGNHDIGFHYMMTPHKHKRFQKGFNSPSVKIIRKKKNIFILLNSMSFEGDECNLCKEAMRELMEVKRQLECSQKKLADGAHPNYCKKYNHLPYVRPIILQHFPMYRQSDEECTTEDAAPLKEKSIPFKPKYDCLSEDATNLLFDWFNPRLVVSAHTHHGCYKVHQNNIPEWTVASFSWRNKNNPTFLLTTISPTDYAVNQCFMPQETTVITFYIFGFVFIILSFLIQKKVSKCSSEKNR</sequence>
<keyword evidence="9" id="KW-0464">Manganese</keyword>
<keyword evidence="5" id="KW-0479">Metal-binding</keyword>
<dbReference type="GO" id="GO:0006506">
    <property type="term" value="P:GPI anchor biosynthetic process"/>
    <property type="evidence" value="ECO:0007669"/>
    <property type="project" value="InterPro"/>
</dbReference>
<dbReference type="Proteomes" id="UP001347796">
    <property type="component" value="Unassembled WGS sequence"/>
</dbReference>
<dbReference type="GO" id="GO:0046872">
    <property type="term" value="F:metal ion binding"/>
    <property type="evidence" value="ECO:0007669"/>
    <property type="project" value="UniProtKB-KW"/>
</dbReference>
<dbReference type="PANTHER" id="PTHR13315:SF0">
    <property type="entry name" value="METALLOPHOSPHOESTERASE 1"/>
    <property type="match status" value="1"/>
</dbReference>
<dbReference type="InterPro" id="IPR004843">
    <property type="entry name" value="Calcineurin-like_PHP"/>
</dbReference>
<dbReference type="AlphaFoldDB" id="A0AAN8JTM0"/>
<gene>
    <name evidence="12" type="ORF">SNE40_007354</name>
</gene>
<evidence type="ECO:0000256" key="10">
    <source>
        <dbReference type="SAM" id="Phobius"/>
    </source>
</evidence>
<evidence type="ECO:0000256" key="9">
    <source>
        <dbReference type="ARBA" id="ARBA00023211"/>
    </source>
</evidence>
<dbReference type="Gene3D" id="3.60.21.10">
    <property type="match status" value="1"/>
</dbReference>
<feature type="transmembrane region" description="Helical" evidence="10">
    <location>
        <begin position="21"/>
        <end position="42"/>
    </location>
</feature>
<evidence type="ECO:0000256" key="7">
    <source>
        <dbReference type="ARBA" id="ARBA00022989"/>
    </source>
</evidence>
<dbReference type="InterPro" id="IPR029052">
    <property type="entry name" value="Metallo-depent_PP-like"/>
</dbReference>
<evidence type="ECO:0000256" key="8">
    <source>
        <dbReference type="ARBA" id="ARBA00023136"/>
    </source>
</evidence>
<dbReference type="PANTHER" id="PTHR13315">
    <property type="entry name" value="METALLO PHOSPHOESTERASE RELATED"/>
    <property type="match status" value="1"/>
</dbReference>
<evidence type="ECO:0000256" key="4">
    <source>
        <dbReference type="ARBA" id="ARBA00022692"/>
    </source>
</evidence>
<dbReference type="EMBL" id="JAZGQO010000006">
    <property type="protein sequence ID" value="KAK6185027.1"/>
    <property type="molecule type" value="Genomic_DNA"/>
</dbReference>
<keyword evidence="6" id="KW-0378">Hydrolase</keyword>
<dbReference type="Pfam" id="PF00149">
    <property type="entry name" value="Metallophos"/>
    <property type="match status" value="1"/>
</dbReference>
<comment type="subcellular location">
    <subcellularLocation>
        <location evidence="2">Membrane</location>
        <topology evidence="2">Multi-pass membrane protein</topology>
    </subcellularLocation>
</comment>
<organism evidence="12 13">
    <name type="scientific">Patella caerulea</name>
    <name type="common">Rayed Mediterranean limpet</name>
    <dbReference type="NCBI Taxonomy" id="87958"/>
    <lineage>
        <taxon>Eukaryota</taxon>
        <taxon>Metazoa</taxon>
        <taxon>Spiralia</taxon>
        <taxon>Lophotrochozoa</taxon>
        <taxon>Mollusca</taxon>
        <taxon>Gastropoda</taxon>
        <taxon>Patellogastropoda</taxon>
        <taxon>Patelloidea</taxon>
        <taxon>Patellidae</taxon>
        <taxon>Patella</taxon>
    </lineage>
</organism>
<dbReference type="SUPFAM" id="SSF56300">
    <property type="entry name" value="Metallo-dependent phosphatases"/>
    <property type="match status" value="1"/>
</dbReference>
<keyword evidence="13" id="KW-1185">Reference proteome</keyword>
<name>A0AAN8JTM0_PATCE</name>
<dbReference type="GO" id="GO:0016787">
    <property type="term" value="F:hydrolase activity"/>
    <property type="evidence" value="ECO:0007669"/>
    <property type="project" value="UniProtKB-KW"/>
</dbReference>
<keyword evidence="7 10" id="KW-1133">Transmembrane helix</keyword>
<feature type="transmembrane region" description="Helical" evidence="10">
    <location>
        <begin position="362"/>
        <end position="379"/>
    </location>
</feature>
<reference evidence="12 13" key="1">
    <citation type="submission" date="2024-01" db="EMBL/GenBank/DDBJ databases">
        <title>The genome of the rayed Mediterranean limpet Patella caerulea (Linnaeus, 1758).</title>
        <authorList>
            <person name="Anh-Thu Weber A."/>
            <person name="Halstead-Nussloch G."/>
        </authorList>
    </citation>
    <scope>NUCLEOTIDE SEQUENCE [LARGE SCALE GENOMIC DNA]</scope>
    <source>
        <strain evidence="12">AATW-2023a</strain>
        <tissue evidence="12">Whole specimen</tissue>
    </source>
</reference>
<comment type="similarity">
    <text evidence="3">Belongs to the metallophosphoesterase superfamily. MPPE1 family.</text>
</comment>